<keyword evidence="3" id="KW-1185">Reference proteome</keyword>
<evidence type="ECO:0000313" key="3">
    <source>
        <dbReference type="Proteomes" id="UP001153954"/>
    </source>
</evidence>
<dbReference type="SMART" id="SM00595">
    <property type="entry name" value="MADF"/>
    <property type="match status" value="1"/>
</dbReference>
<reference evidence="2" key="1">
    <citation type="submission" date="2022-03" db="EMBL/GenBank/DDBJ databases">
        <authorList>
            <person name="Tunstrom K."/>
        </authorList>
    </citation>
    <scope>NUCLEOTIDE SEQUENCE</scope>
</reference>
<dbReference type="PANTHER" id="PTHR21505:SF12">
    <property type="entry name" value="MADF DOMAIN-CONTAINING PROTEIN-RELATED"/>
    <property type="match status" value="1"/>
</dbReference>
<feature type="domain" description="MADF" evidence="1">
    <location>
        <begin position="12"/>
        <end position="107"/>
    </location>
</feature>
<organism evidence="2 3">
    <name type="scientific">Euphydryas editha</name>
    <name type="common">Edith's checkerspot</name>
    <dbReference type="NCBI Taxonomy" id="104508"/>
    <lineage>
        <taxon>Eukaryota</taxon>
        <taxon>Metazoa</taxon>
        <taxon>Ecdysozoa</taxon>
        <taxon>Arthropoda</taxon>
        <taxon>Hexapoda</taxon>
        <taxon>Insecta</taxon>
        <taxon>Pterygota</taxon>
        <taxon>Neoptera</taxon>
        <taxon>Endopterygota</taxon>
        <taxon>Lepidoptera</taxon>
        <taxon>Glossata</taxon>
        <taxon>Ditrysia</taxon>
        <taxon>Papilionoidea</taxon>
        <taxon>Nymphalidae</taxon>
        <taxon>Nymphalinae</taxon>
        <taxon>Euphydryas</taxon>
    </lineage>
</organism>
<dbReference type="PANTHER" id="PTHR21505">
    <property type="entry name" value="MADF DOMAIN-CONTAINING PROTEIN-RELATED"/>
    <property type="match status" value="1"/>
</dbReference>
<dbReference type="EMBL" id="CAKOGL010000019">
    <property type="protein sequence ID" value="CAH2098176.1"/>
    <property type="molecule type" value="Genomic_DNA"/>
</dbReference>
<dbReference type="Pfam" id="PF10545">
    <property type="entry name" value="MADF_DNA_bdg"/>
    <property type="match status" value="1"/>
</dbReference>
<proteinExistence type="predicted"/>
<protein>
    <recommendedName>
        <fullName evidence="1">MADF domain-containing protein</fullName>
    </recommendedName>
</protein>
<evidence type="ECO:0000259" key="1">
    <source>
        <dbReference type="PROSITE" id="PS51029"/>
    </source>
</evidence>
<sequence>MSRKLTEEETLRLVQLYRQHECLWDIRSEAYKNKQMRMSALKQICEAMDIKGLNIDEIKTKIKIIRSTYYLELNKIEKSTRSGAEKVYVPRVKWFNELNSFIKTVAARRTIPVLRIYDIII</sequence>
<comment type="caution">
    <text evidence="2">The sequence shown here is derived from an EMBL/GenBank/DDBJ whole genome shotgun (WGS) entry which is preliminary data.</text>
</comment>
<accession>A0AAU9UF21</accession>
<dbReference type="Proteomes" id="UP001153954">
    <property type="component" value="Unassembled WGS sequence"/>
</dbReference>
<dbReference type="AlphaFoldDB" id="A0AAU9UF21"/>
<name>A0AAU9UF21_EUPED</name>
<dbReference type="PROSITE" id="PS51029">
    <property type="entry name" value="MADF"/>
    <property type="match status" value="1"/>
</dbReference>
<evidence type="ECO:0000313" key="2">
    <source>
        <dbReference type="EMBL" id="CAH2098176.1"/>
    </source>
</evidence>
<dbReference type="InterPro" id="IPR006578">
    <property type="entry name" value="MADF-dom"/>
</dbReference>
<gene>
    <name evidence="2" type="ORF">EEDITHA_LOCUS13322</name>
</gene>